<dbReference type="AlphaFoldDB" id="A0A858Q6D1"/>
<evidence type="ECO:0000313" key="1">
    <source>
        <dbReference type="EMBL" id="QJD29344.1"/>
    </source>
</evidence>
<name>A0A858Q6D1_9GAMM</name>
<gene>
    <name evidence="1" type="ORF">GNH96_04765</name>
</gene>
<dbReference type="EMBL" id="CP046565">
    <property type="protein sequence ID" value="QJD29344.1"/>
    <property type="molecule type" value="Genomic_DNA"/>
</dbReference>
<dbReference type="RefSeq" id="WP_169602634.1">
    <property type="nucleotide sequence ID" value="NZ_CP046565.1"/>
</dbReference>
<dbReference type="KEGG" id="metu:GNH96_04765"/>
<reference evidence="2" key="1">
    <citation type="submission" date="2019-12" db="EMBL/GenBank/DDBJ databases">
        <authorList>
            <person name="Awala S.I."/>
            <person name="Rhee S.K."/>
        </authorList>
    </citation>
    <scope>NUCLEOTIDE SEQUENCE [LARGE SCALE GENOMIC DNA]</scope>
    <source>
        <strain evidence="2">IM1</strain>
    </source>
</reference>
<proteinExistence type="predicted"/>
<dbReference type="Proteomes" id="UP000503004">
    <property type="component" value="Chromosome"/>
</dbReference>
<accession>A0A858Q6D1</accession>
<keyword evidence="2" id="KW-1185">Reference proteome</keyword>
<sequence>MVLNSIPSRGSLADEAAEAVAGYEVPLAPVRIVQRAAYVHRRSAAFAG</sequence>
<evidence type="ECO:0000313" key="2">
    <source>
        <dbReference type="Proteomes" id="UP000503004"/>
    </source>
</evidence>
<protein>
    <submittedName>
        <fullName evidence="1">Uncharacterized protein</fullName>
    </submittedName>
</protein>
<organism evidence="1 2">
    <name type="scientific">Methylococcus geothermalis</name>
    <dbReference type="NCBI Taxonomy" id="2681310"/>
    <lineage>
        <taxon>Bacteria</taxon>
        <taxon>Pseudomonadati</taxon>
        <taxon>Pseudomonadota</taxon>
        <taxon>Gammaproteobacteria</taxon>
        <taxon>Methylococcales</taxon>
        <taxon>Methylococcaceae</taxon>
        <taxon>Methylococcus</taxon>
    </lineage>
</organism>